<feature type="chain" id="PRO_5038687752" evidence="2">
    <location>
        <begin position="22"/>
        <end position="214"/>
    </location>
</feature>
<feature type="region of interest" description="Disordered" evidence="1">
    <location>
        <begin position="166"/>
        <end position="187"/>
    </location>
</feature>
<dbReference type="AlphaFoldDB" id="A0A6G3SXP5"/>
<proteinExistence type="predicted"/>
<feature type="region of interest" description="Disordered" evidence="1">
    <location>
        <begin position="29"/>
        <end position="48"/>
    </location>
</feature>
<dbReference type="EMBL" id="JAAGMK010000726">
    <property type="protein sequence ID" value="NEB87512.1"/>
    <property type="molecule type" value="Genomic_DNA"/>
</dbReference>
<feature type="signal peptide" evidence="2">
    <location>
        <begin position="1"/>
        <end position="21"/>
    </location>
</feature>
<gene>
    <name evidence="3" type="ORF">G3I43_25570</name>
</gene>
<accession>A0A6G3SXP5</accession>
<keyword evidence="2" id="KW-0732">Signal</keyword>
<organism evidence="3">
    <name type="scientific">Streptomyces anulatus</name>
    <name type="common">Streptomyces chrysomallus</name>
    <dbReference type="NCBI Taxonomy" id="1892"/>
    <lineage>
        <taxon>Bacteria</taxon>
        <taxon>Bacillati</taxon>
        <taxon>Actinomycetota</taxon>
        <taxon>Actinomycetes</taxon>
        <taxon>Kitasatosporales</taxon>
        <taxon>Streptomycetaceae</taxon>
        <taxon>Streptomyces</taxon>
    </lineage>
</organism>
<evidence type="ECO:0000256" key="2">
    <source>
        <dbReference type="SAM" id="SignalP"/>
    </source>
</evidence>
<evidence type="ECO:0000256" key="1">
    <source>
        <dbReference type="SAM" id="MobiDB-lite"/>
    </source>
</evidence>
<protein>
    <submittedName>
        <fullName evidence="3">Uncharacterized protein</fullName>
    </submittedName>
</protein>
<comment type="caution">
    <text evidence="3">The sequence shown here is derived from an EMBL/GenBank/DDBJ whole genome shotgun (WGS) entry which is preliminary data.</text>
</comment>
<sequence>MSRSKLSNRAVAFLAATAVMATTAGVATASTAPASEPGRTARAAAPSGPLTSSLKGWARMDYPDAGHDIQVTVDAHAIFKGVGWAEPDTSWGTFRIHHRMPAAKGEPEKVNWGDFEVDCLTSGGPTATVTGRIVRTGGNVGGWDDYLKRRVRMGISFYVGEGKDSGPSRIGLSGGTEKGEPRLSKCMAPAADSKVIKGGYDLTDRLPAGSGRSS</sequence>
<evidence type="ECO:0000313" key="3">
    <source>
        <dbReference type="EMBL" id="NEB87512.1"/>
    </source>
</evidence>
<name>A0A6G3SXP5_STRAQ</name>
<reference evidence="3" key="1">
    <citation type="submission" date="2020-01" db="EMBL/GenBank/DDBJ databases">
        <title>Insect and environment-associated Actinomycetes.</title>
        <authorList>
            <person name="Currrie C."/>
            <person name="Chevrette M."/>
            <person name="Carlson C."/>
            <person name="Stubbendieck R."/>
            <person name="Wendt-Pienkowski E."/>
        </authorList>
    </citation>
    <scope>NUCLEOTIDE SEQUENCE</scope>
    <source>
        <strain evidence="3">SID505</strain>
    </source>
</reference>
<dbReference type="RefSeq" id="WP_164259103.1">
    <property type="nucleotide sequence ID" value="NZ_JAAGLK010000285.1"/>
</dbReference>